<reference evidence="1 2" key="1">
    <citation type="submission" date="2018-08" db="EMBL/GenBank/DDBJ databases">
        <title>Genomic investigation of the strawberry pathogen Phytophthora fragariae indicates pathogenicity is determined by transcriptional variation in three key races.</title>
        <authorList>
            <person name="Adams T.M."/>
            <person name="Armitage A.D."/>
            <person name="Sobczyk M.K."/>
            <person name="Bates H.J."/>
            <person name="Dunwell J.M."/>
            <person name="Nellist C.F."/>
            <person name="Harrison R.J."/>
        </authorList>
    </citation>
    <scope>NUCLEOTIDE SEQUENCE [LARGE SCALE GENOMIC DNA]</scope>
    <source>
        <strain evidence="1 2">SCRP333</strain>
    </source>
</reference>
<organism evidence="1 2">
    <name type="scientific">Phytophthora rubi</name>
    <dbReference type="NCBI Taxonomy" id="129364"/>
    <lineage>
        <taxon>Eukaryota</taxon>
        <taxon>Sar</taxon>
        <taxon>Stramenopiles</taxon>
        <taxon>Oomycota</taxon>
        <taxon>Peronosporomycetes</taxon>
        <taxon>Peronosporales</taxon>
        <taxon>Peronosporaceae</taxon>
        <taxon>Phytophthora</taxon>
    </lineage>
</organism>
<sequence>MPRRHPAWDEFIIVAEATYPDATCRHCSATLRMSSAVGR</sequence>
<dbReference type="AlphaFoldDB" id="A0A6A4ADE9"/>
<evidence type="ECO:0000313" key="1">
    <source>
        <dbReference type="EMBL" id="KAE9257179.1"/>
    </source>
</evidence>
<keyword evidence="2" id="KW-1185">Reference proteome</keyword>
<proteinExistence type="predicted"/>
<name>A0A6A4ADE9_9STRA</name>
<evidence type="ECO:0000313" key="2">
    <source>
        <dbReference type="Proteomes" id="UP000434957"/>
    </source>
</evidence>
<dbReference type="Proteomes" id="UP000434957">
    <property type="component" value="Unassembled WGS sequence"/>
</dbReference>
<accession>A0A6A4ADE9</accession>
<comment type="caution">
    <text evidence="1">The sequence shown here is derived from an EMBL/GenBank/DDBJ whole genome shotgun (WGS) entry which is preliminary data.</text>
</comment>
<protein>
    <submittedName>
        <fullName evidence="1">Uncharacterized protein</fullName>
    </submittedName>
</protein>
<gene>
    <name evidence="1" type="ORF">PR003_g35216</name>
</gene>
<dbReference type="EMBL" id="QXFT01013652">
    <property type="protein sequence ID" value="KAE9257179.1"/>
    <property type="molecule type" value="Genomic_DNA"/>
</dbReference>